<accession>A0AAD7C6L9</accession>
<comment type="caution">
    <text evidence="1">The sequence shown here is derived from an EMBL/GenBank/DDBJ whole genome shotgun (WGS) entry which is preliminary data.</text>
</comment>
<dbReference type="Proteomes" id="UP001221757">
    <property type="component" value="Unassembled WGS sequence"/>
</dbReference>
<evidence type="ECO:0000313" key="1">
    <source>
        <dbReference type="EMBL" id="KAJ7640206.1"/>
    </source>
</evidence>
<dbReference type="AlphaFoldDB" id="A0AAD7C6L9"/>
<protein>
    <submittedName>
        <fullName evidence="1">Uncharacterized protein</fullName>
    </submittedName>
</protein>
<sequence length="107" mass="12284">GRPSTLKADDALYLEEILHANLTLYLDELQSKLQFVREVYVSLVTISHAMVQLQLSQKKLTKVAAERDEQLHMIWEADMAQYKDPDVFVALDESAVDNRTIQRTHGQ</sequence>
<dbReference type="EMBL" id="JARKIE010000432">
    <property type="protein sequence ID" value="KAJ7640206.1"/>
    <property type="molecule type" value="Genomic_DNA"/>
</dbReference>
<name>A0AAD7C6L9_MYCRO</name>
<feature type="non-terminal residue" evidence="1">
    <location>
        <position position="107"/>
    </location>
</feature>
<feature type="non-terminal residue" evidence="1">
    <location>
        <position position="1"/>
    </location>
</feature>
<proteinExistence type="predicted"/>
<keyword evidence="2" id="KW-1185">Reference proteome</keyword>
<reference evidence="1" key="1">
    <citation type="submission" date="2023-03" db="EMBL/GenBank/DDBJ databases">
        <title>Massive genome expansion in bonnet fungi (Mycena s.s.) driven by repeated elements and novel gene families across ecological guilds.</title>
        <authorList>
            <consortium name="Lawrence Berkeley National Laboratory"/>
            <person name="Harder C.B."/>
            <person name="Miyauchi S."/>
            <person name="Viragh M."/>
            <person name="Kuo A."/>
            <person name="Thoen E."/>
            <person name="Andreopoulos B."/>
            <person name="Lu D."/>
            <person name="Skrede I."/>
            <person name="Drula E."/>
            <person name="Henrissat B."/>
            <person name="Morin E."/>
            <person name="Kohler A."/>
            <person name="Barry K."/>
            <person name="LaButti K."/>
            <person name="Morin E."/>
            <person name="Salamov A."/>
            <person name="Lipzen A."/>
            <person name="Mereny Z."/>
            <person name="Hegedus B."/>
            <person name="Baldrian P."/>
            <person name="Stursova M."/>
            <person name="Weitz H."/>
            <person name="Taylor A."/>
            <person name="Grigoriev I.V."/>
            <person name="Nagy L.G."/>
            <person name="Martin F."/>
            <person name="Kauserud H."/>
        </authorList>
    </citation>
    <scope>NUCLEOTIDE SEQUENCE</scope>
    <source>
        <strain evidence="1">CBHHK067</strain>
    </source>
</reference>
<organism evidence="1 2">
    <name type="scientific">Mycena rosella</name>
    <name type="common">Pink bonnet</name>
    <name type="synonym">Agaricus rosellus</name>
    <dbReference type="NCBI Taxonomy" id="1033263"/>
    <lineage>
        <taxon>Eukaryota</taxon>
        <taxon>Fungi</taxon>
        <taxon>Dikarya</taxon>
        <taxon>Basidiomycota</taxon>
        <taxon>Agaricomycotina</taxon>
        <taxon>Agaricomycetes</taxon>
        <taxon>Agaricomycetidae</taxon>
        <taxon>Agaricales</taxon>
        <taxon>Marasmiineae</taxon>
        <taxon>Mycenaceae</taxon>
        <taxon>Mycena</taxon>
    </lineage>
</organism>
<evidence type="ECO:0000313" key="2">
    <source>
        <dbReference type="Proteomes" id="UP001221757"/>
    </source>
</evidence>
<gene>
    <name evidence="1" type="ORF">B0H17DRAFT_859244</name>
</gene>